<dbReference type="EMBL" id="MJFZ01000025">
    <property type="protein sequence ID" value="RAW41781.1"/>
    <property type="molecule type" value="Genomic_DNA"/>
</dbReference>
<dbReference type="VEuPathDB" id="FungiDB:PC110_g2061"/>
<protein>
    <submittedName>
        <fullName evidence="1">Uncharacterized protein</fullName>
    </submittedName>
</protein>
<reference evidence="1 2" key="1">
    <citation type="submission" date="2018-01" db="EMBL/GenBank/DDBJ databases">
        <title>Draft genome of the strawberry crown rot pathogen Phytophthora cactorum.</title>
        <authorList>
            <person name="Armitage A.D."/>
            <person name="Lysoe E."/>
            <person name="Nellist C.F."/>
            <person name="Harrison R.J."/>
            <person name="Brurberg M.B."/>
        </authorList>
    </citation>
    <scope>NUCLEOTIDE SEQUENCE [LARGE SCALE GENOMIC DNA]</scope>
    <source>
        <strain evidence="1 2">10300</strain>
    </source>
</reference>
<organism evidence="1 2">
    <name type="scientific">Phytophthora cactorum</name>
    <dbReference type="NCBI Taxonomy" id="29920"/>
    <lineage>
        <taxon>Eukaryota</taxon>
        <taxon>Sar</taxon>
        <taxon>Stramenopiles</taxon>
        <taxon>Oomycota</taxon>
        <taxon>Peronosporomycetes</taxon>
        <taxon>Peronosporales</taxon>
        <taxon>Peronosporaceae</taxon>
        <taxon>Phytophthora</taxon>
    </lineage>
</organism>
<evidence type="ECO:0000313" key="2">
    <source>
        <dbReference type="Proteomes" id="UP000251314"/>
    </source>
</evidence>
<evidence type="ECO:0000313" key="1">
    <source>
        <dbReference type="EMBL" id="RAW41781.1"/>
    </source>
</evidence>
<accession>A0A329SZ64</accession>
<gene>
    <name evidence="1" type="ORF">PC110_g2061</name>
</gene>
<proteinExistence type="predicted"/>
<dbReference type="OrthoDB" id="126701at2759"/>
<name>A0A329SZ64_9STRA</name>
<keyword evidence="2" id="KW-1185">Reference proteome</keyword>
<dbReference type="Proteomes" id="UP000251314">
    <property type="component" value="Unassembled WGS sequence"/>
</dbReference>
<dbReference type="AlphaFoldDB" id="A0A329SZ64"/>
<comment type="caution">
    <text evidence="1">The sequence shown here is derived from an EMBL/GenBank/DDBJ whole genome shotgun (WGS) entry which is preliminary data.</text>
</comment>
<dbReference type="STRING" id="29920.A0A329SZ64"/>
<sequence>MTSHSFRRGSAAYANGNAKLAIQWISTRGAWLMESLTKAFAYIGTTTKENQSVGKVLAGYEAPELPVVTPSIPDLQERLSTAELGQLVTLRGELFRHVLGLPDKRYNVASDVVDATFAALLIHLNEVLEAIRSSNASQTHVSRYLYELERGLAATNARLGSSAPFEIPVEPSRADGTAYQTWKHSVWGLAQHCKPVTPYLRPEETHAQSIITAQALAAAAYVESRRVPLAFCSIPSAEIQWLRCRRLHAGVSSVDSRRPRFAHL</sequence>